<accession>A0A1N6EV46</accession>
<evidence type="ECO:0000313" key="7">
    <source>
        <dbReference type="EMBL" id="SIN86850.1"/>
    </source>
</evidence>
<evidence type="ECO:0000313" key="8">
    <source>
        <dbReference type="Proteomes" id="UP000198461"/>
    </source>
</evidence>
<dbReference type="SUPFAM" id="SSF52091">
    <property type="entry name" value="SpoIIaa-like"/>
    <property type="match status" value="1"/>
</dbReference>
<feature type="transmembrane region" description="Helical" evidence="5">
    <location>
        <begin position="33"/>
        <end position="53"/>
    </location>
</feature>
<evidence type="ECO:0000259" key="6">
    <source>
        <dbReference type="PROSITE" id="PS50801"/>
    </source>
</evidence>
<evidence type="ECO:0000256" key="2">
    <source>
        <dbReference type="ARBA" id="ARBA00022692"/>
    </source>
</evidence>
<feature type="transmembrane region" description="Helical" evidence="5">
    <location>
        <begin position="81"/>
        <end position="98"/>
    </location>
</feature>
<feature type="transmembrane region" description="Helical" evidence="5">
    <location>
        <begin position="353"/>
        <end position="375"/>
    </location>
</feature>
<dbReference type="GO" id="GO:0016020">
    <property type="term" value="C:membrane"/>
    <property type="evidence" value="ECO:0007669"/>
    <property type="project" value="UniProtKB-SubCell"/>
</dbReference>
<keyword evidence="3 5" id="KW-1133">Transmembrane helix</keyword>
<feature type="transmembrane region" description="Helical" evidence="5">
    <location>
        <begin position="192"/>
        <end position="211"/>
    </location>
</feature>
<evidence type="ECO:0000256" key="5">
    <source>
        <dbReference type="SAM" id="Phobius"/>
    </source>
</evidence>
<dbReference type="InterPro" id="IPR036513">
    <property type="entry name" value="STAS_dom_sf"/>
</dbReference>
<dbReference type="AlphaFoldDB" id="A0A1N6EV46"/>
<evidence type="ECO:0000256" key="3">
    <source>
        <dbReference type="ARBA" id="ARBA00022989"/>
    </source>
</evidence>
<feature type="domain" description="STAS" evidence="6">
    <location>
        <begin position="438"/>
        <end position="514"/>
    </location>
</feature>
<reference evidence="7 8" key="1">
    <citation type="submission" date="2016-11" db="EMBL/GenBank/DDBJ databases">
        <authorList>
            <person name="Jaros S."/>
            <person name="Januszkiewicz K."/>
            <person name="Wedrychowicz H."/>
        </authorList>
    </citation>
    <scope>NUCLEOTIDE SEQUENCE [LARGE SCALE GENOMIC DNA]</scope>
    <source>
        <strain evidence="7 8">DSM 17737</strain>
    </source>
</reference>
<dbReference type="Pfam" id="PF01740">
    <property type="entry name" value="STAS"/>
    <property type="match status" value="1"/>
</dbReference>
<keyword evidence="8" id="KW-1185">Reference proteome</keyword>
<feature type="transmembrane region" description="Helical" evidence="5">
    <location>
        <begin position="387"/>
        <end position="418"/>
    </location>
</feature>
<feature type="transmembrane region" description="Helical" evidence="5">
    <location>
        <begin position="254"/>
        <end position="274"/>
    </location>
</feature>
<feature type="transmembrane region" description="Helical" evidence="5">
    <location>
        <begin position="104"/>
        <end position="124"/>
    </location>
</feature>
<feature type="transmembrane region" description="Helical" evidence="5">
    <location>
        <begin position="166"/>
        <end position="185"/>
    </location>
</feature>
<feature type="transmembrane region" description="Helical" evidence="5">
    <location>
        <begin position="136"/>
        <end position="154"/>
    </location>
</feature>
<dbReference type="EMBL" id="FSRE01000002">
    <property type="protein sequence ID" value="SIN86850.1"/>
    <property type="molecule type" value="Genomic_DNA"/>
</dbReference>
<protein>
    <submittedName>
        <fullName evidence="7">Sulfate permease, SulP family</fullName>
    </submittedName>
</protein>
<evidence type="ECO:0000256" key="1">
    <source>
        <dbReference type="ARBA" id="ARBA00004141"/>
    </source>
</evidence>
<evidence type="ECO:0000256" key="4">
    <source>
        <dbReference type="ARBA" id="ARBA00023136"/>
    </source>
</evidence>
<dbReference type="PANTHER" id="PTHR43310:SF1">
    <property type="entry name" value="SULFATE TRANSPORTER YBAR-RELATED"/>
    <property type="match status" value="1"/>
</dbReference>
<name>A0A1N6EV46_9GAMM</name>
<sequence>MDKQQTERKLESFLQRMNLMGPQTDPHQMRRDILSGLTVAMALVPEAVAFSFVAHVNPLVGLYAAVIVGFITAAFGGRPGMISAAAGSLAVVMVGLVVQHGVEYLYAAVILMGIFQLIIGIMGWGKFIRMVPQPVMLGFVNGLAIVIFMAQLGQFKDADGHWLQGVPLYIMLGLVGLTMAIMYILPRFVKAIPAGLVAIILVTLLVAIFNIDTRTVGDLASVHGTLETLIFGDPNDPQLNGLHLPNVPYTWETLWIVLPYALILTVVGTTESLLTMTLIDDLTQTRGQANRECRALGSANVVAGACSTMGGCALIGQSLINISSGGRGRLSGIAASLGLLAIILAFSDYMEMVPVAALVGLMFVVVIATFDWSTLNILRGINKYDAFVVVLVTVLTVVFDLAVAVVAGVIVSALVFTWQHAQRIVVRAEEVEEDGRRIRIYQPFGPLFFASAPTFLEQFDPQNDPDCVVIDFRYSRVYDHTGVEAIDKLTRRYKKLGKKLVLKHLSPECRELLKDAKDLVEVNVSEDPHYHVSIGK</sequence>
<keyword evidence="4 5" id="KW-0472">Membrane</keyword>
<organism evidence="7 8">
    <name type="scientific">Sulfurivirga caldicuralii</name>
    <dbReference type="NCBI Taxonomy" id="364032"/>
    <lineage>
        <taxon>Bacteria</taxon>
        <taxon>Pseudomonadati</taxon>
        <taxon>Pseudomonadota</taxon>
        <taxon>Gammaproteobacteria</taxon>
        <taxon>Thiotrichales</taxon>
        <taxon>Piscirickettsiaceae</taxon>
        <taxon>Sulfurivirga</taxon>
    </lineage>
</organism>
<dbReference type="CDD" id="cd07042">
    <property type="entry name" value="STAS_SulP_like_sulfate_transporter"/>
    <property type="match status" value="1"/>
</dbReference>
<gene>
    <name evidence="7" type="ORF">SAMN05443662_0785</name>
</gene>
<keyword evidence="2 5" id="KW-0812">Transmembrane</keyword>
<dbReference type="InterPro" id="IPR002645">
    <property type="entry name" value="STAS_dom"/>
</dbReference>
<dbReference type="Pfam" id="PF00916">
    <property type="entry name" value="Sulfate_transp"/>
    <property type="match status" value="2"/>
</dbReference>
<proteinExistence type="predicted"/>
<dbReference type="Gene3D" id="3.30.750.24">
    <property type="entry name" value="STAS domain"/>
    <property type="match status" value="1"/>
</dbReference>
<dbReference type="InterPro" id="IPR011547">
    <property type="entry name" value="SLC26A/SulP_dom"/>
</dbReference>
<feature type="transmembrane region" description="Helical" evidence="5">
    <location>
        <begin position="295"/>
        <end position="316"/>
    </location>
</feature>
<feature type="transmembrane region" description="Helical" evidence="5">
    <location>
        <begin position="328"/>
        <end position="346"/>
    </location>
</feature>
<dbReference type="InterPro" id="IPR052706">
    <property type="entry name" value="Membrane-Transporter-like"/>
</dbReference>
<dbReference type="PROSITE" id="PS50801">
    <property type="entry name" value="STAS"/>
    <property type="match status" value="1"/>
</dbReference>
<dbReference type="STRING" id="364032.SAMN05443662_0785"/>
<dbReference type="PANTHER" id="PTHR43310">
    <property type="entry name" value="SULFATE TRANSPORTER YBAR-RELATED"/>
    <property type="match status" value="1"/>
</dbReference>
<dbReference type="Proteomes" id="UP000198461">
    <property type="component" value="Unassembled WGS sequence"/>
</dbReference>
<feature type="transmembrane region" description="Helical" evidence="5">
    <location>
        <begin position="59"/>
        <end position="76"/>
    </location>
</feature>
<comment type="subcellular location">
    <subcellularLocation>
        <location evidence="1">Membrane</location>
        <topology evidence="1">Multi-pass membrane protein</topology>
    </subcellularLocation>
</comment>